<dbReference type="InterPro" id="IPR010918">
    <property type="entry name" value="PurM-like_C_dom"/>
</dbReference>
<dbReference type="InterPro" id="IPR036676">
    <property type="entry name" value="PurM-like_C_sf"/>
</dbReference>
<proteinExistence type="inferred from homology"/>
<dbReference type="CDD" id="cd02196">
    <property type="entry name" value="PurM"/>
    <property type="match status" value="1"/>
</dbReference>
<dbReference type="Gene3D" id="3.30.1330.10">
    <property type="entry name" value="PurM-like, N-terminal domain"/>
    <property type="match status" value="1"/>
</dbReference>
<dbReference type="SUPFAM" id="SSF55326">
    <property type="entry name" value="PurM N-terminal domain-like"/>
    <property type="match status" value="1"/>
</dbReference>
<dbReference type="HAMAP" id="MF_00741">
    <property type="entry name" value="AIRS"/>
    <property type="match status" value="1"/>
</dbReference>
<evidence type="ECO:0000256" key="1">
    <source>
        <dbReference type="ARBA" id="ARBA00004686"/>
    </source>
</evidence>
<evidence type="ECO:0000256" key="2">
    <source>
        <dbReference type="ARBA" id="ARBA00013047"/>
    </source>
</evidence>
<evidence type="ECO:0000313" key="8">
    <source>
        <dbReference type="EMBL" id="PXF44136.1"/>
    </source>
</evidence>
<keyword evidence="4" id="KW-0547">Nucleotide-binding</keyword>
<dbReference type="SUPFAM" id="SSF56042">
    <property type="entry name" value="PurM C-terminal domain-like"/>
    <property type="match status" value="1"/>
</dbReference>
<dbReference type="EC" id="6.3.3.1" evidence="2"/>
<dbReference type="GO" id="GO:0006189">
    <property type="term" value="P:'de novo' IMP biosynthetic process"/>
    <property type="evidence" value="ECO:0007669"/>
    <property type="project" value="UniProtKB-UniPathway"/>
</dbReference>
<reference evidence="8 9" key="1">
    <citation type="journal article" date="2018" name="Mol. Biol. Evol.">
        <title>Analysis of the draft genome of the red seaweed Gracilariopsis chorda provides insights into genome size evolution in Rhodophyta.</title>
        <authorList>
            <person name="Lee J."/>
            <person name="Yang E.C."/>
            <person name="Graf L."/>
            <person name="Yang J.H."/>
            <person name="Qiu H."/>
            <person name="Zel Zion U."/>
            <person name="Chan C.X."/>
            <person name="Stephens T.G."/>
            <person name="Weber A.P.M."/>
            <person name="Boo G.H."/>
            <person name="Boo S.M."/>
            <person name="Kim K.M."/>
            <person name="Shin Y."/>
            <person name="Jung M."/>
            <person name="Lee S.J."/>
            <person name="Yim H.S."/>
            <person name="Lee J.H."/>
            <person name="Bhattacharya D."/>
            <person name="Yoon H.S."/>
        </authorList>
    </citation>
    <scope>NUCLEOTIDE SEQUENCE [LARGE SCALE GENOMIC DNA]</scope>
    <source>
        <strain evidence="8 9">SKKU-2015</strain>
        <tissue evidence="8">Whole body</tissue>
    </source>
</reference>
<dbReference type="AlphaFoldDB" id="A0A2V3IPY0"/>
<dbReference type="STRING" id="448386.A0A2V3IPY0"/>
<dbReference type="GO" id="GO:0005524">
    <property type="term" value="F:ATP binding"/>
    <property type="evidence" value="ECO:0007669"/>
    <property type="project" value="UniProtKB-KW"/>
</dbReference>
<dbReference type="GO" id="GO:0004637">
    <property type="term" value="F:phosphoribosylamine-glycine ligase activity"/>
    <property type="evidence" value="ECO:0007669"/>
    <property type="project" value="TreeGrafter"/>
</dbReference>
<accession>A0A2V3IPY0</accession>
<dbReference type="NCBIfam" id="TIGR00878">
    <property type="entry name" value="purM"/>
    <property type="match status" value="1"/>
</dbReference>
<evidence type="ECO:0000256" key="5">
    <source>
        <dbReference type="ARBA" id="ARBA00022840"/>
    </source>
</evidence>
<keyword evidence="5" id="KW-0067">ATP-binding</keyword>
<dbReference type="GO" id="GO:0005829">
    <property type="term" value="C:cytosol"/>
    <property type="evidence" value="ECO:0007669"/>
    <property type="project" value="TreeGrafter"/>
</dbReference>
<dbReference type="InterPro" id="IPR036921">
    <property type="entry name" value="PurM-like_N_sf"/>
</dbReference>
<comment type="caution">
    <text evidence="8">The sequence shown here is derived from an EMBL/GenBank/DDBJ whole genome shotgun (WGS) entry which is preliminary data.</text>
</comment>
<dbReference type="EMBL" id="NBIV01000101">
    <property type="protein sequence ID" value="PXF44136.1"/>
    <property type="molecule type" value="Genomic_DNA"/>
</dbReference>
<dbReference type="OrthoDB" id="2018833at2759"/>
<gene>
    <name evidence="8" type="ORF">BWQ96_06109</name>
</gene>
<dbReference type="UniPathway" id="UPA00074">
    <property type="reaction ID" value="UER00129"/>
</dbReference>
<dbReference type="InterPro" id="IPR016188">
    <property type="entry name" value="PurM-like_N"/>
</dbReference>
<sequence length="373" mass="39645">MTSKNESLTYASSGVNIDTESASVKALISALGPVAHRKSGTFGAPVDHSGGFSGLIEFGDNLLALCTDGVGSKLLLAAQMDVYDTVAIDCMAMNVNDLLCIGAEPIAFVDYIAAPRPDAETWAALGRGLGEACRRARVSLCGGETASLPDMVREIDVSGTALGWLPKGMQLEGRVTSGDSIIGLPSSGIHSNGFSLVRKILMKSGLSLDDAAPFDIGPRADGLWRHSDGDVQLGEVLLNPTMIYVDPVVDLLQTCRGGDGPCSYDDIHGIAHITGGGLSNLLRLGADIGFVIDDALEVLPEFEWMQASGEISDFEMWRTFNMGMGMAMVVSHKSCDAVCRWLQERLAGCKRVGYVDAERRVLESNSGVSFDKY</sequence>
<evidence type="ECO:0000313" key="9">
    <source>
        <dbReference type="Proteomes" id="UP000247409"/>
    </source>
</evidence>
<evidence type="ECO:0000259" key="7">
    <source>
        <dbReference type="Pfam" id="PF02769"/>
    </source>
</evidence>
<dbReference type="PANTHER" id="PTHR10520">
    <property type="entry name" value="TRIFUNCTIONAL PURINE BIOSYNTHETIC PROTEIN ADENOSINE-3-RELATED"/>
    <property type="match status" value="1"/>
</dbReference>
<evidence type="ECO:0000259" key="6">
    <source>
        <dbReference type="Pfam" id="PF00586"/>
    </source>
</evidence>
<dbReference type="PANTHER" id="PTHR10520:SF12">
    <property type="entry name" value="TRIFUNCTIONAL PURINE BIOSYNTHETIC PROTEIN ADENOSINE-3"/>
    <property type="match status" value="1"/>
</dbReference>
<evidence type="ECO:0000256" key="3">
    <source>
        <dbReference type="ARBA" id="ARBA00022598"/>
    </source>
</evidence>
<feature type="domain" description="PurM-like N-terminal" evidence="6">
    <location>
        <begin position="56"/>
        <end position="164"/>
    </location>
</feature>
<feature type="domain" description="PurM-like C-terminal" evidence="7">
    <location>
        <begin position="177"/>
        <end position="360"/>
    </location>
</feature>
<evidence type="ECO:0000256" key="4">
    <source>
        <dbReference type="ARBA" id="ARBA00022741"/>
    </source>
</evidence>
<name>A0A2V3IPY0_9FLOR</name>
<keyword evidence="3 8" id="KW-0436">Ligase</keyword>
<comment type="pathway">
    <text evidence="1">Purine metabolism; IMP biosynthesis via de novo pathway; 5-amino-1-(5-phospho-D-ribosyl)imidazole from N(2)-formyl-N(1)-(5-phospho-D-ribosyl)glycinamide: step 2/2.</text>
</comment>
<organism evidence="8 9">
    <name type="scientific">Gracilariopsis chorda</name>
    <dbReference type="NCBI Taxonomy" id="448386"/>
    <lineage>
        <taxon>Eukaryota</taxon>
        <taxon>Rhodophyta</taxon>
        <taxon>Florideophyceae</taxon>
        <taxon>Rhodymeniophycidae</taxon>
        <taxon>Gracilariales</taxon>
        <taxon>Gracilariaceae</taxon>
        <taxon>Gracilariopsis</taxon>
    </lineage>
</organism>
<dbReference type="Gene3D" id="3.90.650.10">
    <property type="entry name" value="PurM-like C-terminal domain"/>
    <property type="match status" value="1"/>
</dbReference>
<dbReference type="Proteomes" id="UP000247409">
    <property type="component" value="Unassembled WGS sequence"/>
</dbReference>
<dbReference type="GO" id="GO:0004641">
    <property type="term" value="F:phosphoribosylformylglycinamidine cyclo-ligase activity"/>
    <property type="evidence" value="ECO:0007669"/>
    <property type="project" value="UniProtKB-EC"/>
</dbReference>
<dbReference type="GO" id="GO:0046084">
    <property type="term" value="P:adenine biosynthetic process"/>
    <property type="evidence" value="ECO:0007669"/>
    <property type="project" value="TreeGrafter"/>
</dbReference>
<protein>
    <recommendedName>
        <fullName evidence="2">phosphoribosylformylglycinamidine cyclo-ligase</fullName>
        <ecNumber evidence="2">6.3.3.1</ecNumber>
    </recommendedName>
</protein>
<keyword evidence="9" id="KW-1185">Reference proteome</keyword>
<dbReference type="Pfam" id="PF02769">
    <property type="entry name" value="AIRS_C"/>
    <property type="match status" value="1"/>
</dbReference>
<dbReference type="InterPro" id="IPR004733">
    <property type="entry name" value="PurM_cligase"/>
</dbReference>
<dbReference type="Pfam" id="PF00586">
    <property type="entry name" value="AIRS"/>
    <property type="match status" value="1"/>
</dbReference>